<proteinExistence type="predicted"/>
<evidence type="ECO:0000313" key="1">
    <source>
        <dbReference type="EMBL" id="JAH67835.1"/>
    </source>
</evidence>
<dbReference type="EMBL" id="GBXM01040742">
    <property type="protein sequence ID" value="JAH67835.1"/>
    <property type="molecule type" value="Transcribed_RNA"/>
</dbReference>
<reference evidence="1" key="2">
    <citation type="journal article" date="2015" name="Fish Shellfish Immunol.">
        <title>Early steps in the European eel (Anguilla anguilla)-Vibrio vulnificus interaction in the gills: Role of the RtxA13 toxin.</title>
        <authorList>
            <person name="Callol A."/>
            <person name="Pajuelo D."/>
            <person name="Ebbesson L."/>
            <person name="Teles M."/>
            <person name="MacKenzie S."/>
            <person name="Amaro C."/>
        </authorList>
    </citation>
    <scope>NUCLEOTIDE SEQUENCE</scope>
</reference>
<dbReference type="AlphaFoldDB" id="A0A0E9URM2"/>
<name>A0A0E9URM2_ANGAN</name>
<protein>
    <submittedName>
        <fullName evidence="1">Uncharacterized protein</fullName>
    </submittedName>
</protein>
<sequence length="24" mass="2682">MQGHRGQRTDTCLCAIVGFAEPKY</sequence>
<accession>A0A0E9URM2</accession>
<reference evidence="1" key="1">
    <citation type="submission" date="2014-11" db="EMBL/GenBank/DDBJ databases">
        <authorList>
            <person name="Amaro Gonzalez C."/>
        </authorList>
    </citation>
    <scope>NUCLEOTIDE SEQUENCE</scope>
</reference>
<organism evidence="1">
    <name type="scientific">Anguilla anguilla</name>
    <name type="common">European freshwater eel</name>
    <name type="synonym">Muraena anguilla</name>
    <dbReference type="NCBI Taxonomy" id="7936"/>
    <lineage>
        <taxon>Eukaryota</taxon>
        <taxon>Metazoa</taxon>
        <taxon>Chordata</taxon>
        <taxon>Craniata</taxon>
        <taxon>Vertebrata</taxon>
        <taxon>Euteleostomi</taxon>
        <taxon>Actinopterygii</taxon>
        <taxon>Neopterygii</taxon>
        <taxon>Teleostei</taxon>
        <taxon>Anguilliformes</taxon>
        <taxon>Anguillidae</taxon>
        <taxon>Anguilla</taxon>
    </lineage>
</organism>